<evidence type="ECO:0000313" key="1">
    <source>
        <dbReference type="EMBL" id="GAA3685154.1"/>
    </source>
</evidence>
<evidence type="ECO:0008006" key="3">
    <source>
        <dbReference type="Google" id="ProtNLM"/>
    </source>
</evidence>
<dbReference type="InterPro" id="IPR042104">
    <property type="entry name" value="PKS_dehydratase_sf"/>
</dbReference>
<dbReference type="EMBL" id="BAABBE010000049">
    <property type="protein sequence ID" value="GAA3685154.1"/>
    <property type="molecule type" value="Genomic_DNA"/>
</dbReference>
<organism evidence="1 2">
    <name type="scientific">Lentzea roselyniae</name>
    <dbReference type="NCBI Taxonomy" id="531940"/>
    <lineage>
        <taxon>Bacteria</taxon>
        <taxon>Bacillati</taxon>
        <taxon>Actinomycetota</taxon>
        <taxon>Actinomycetes</taxon>
        <taxon>Pseudonocardiales</taxon>
        <taxon>Pseudonocardiaceae</taxon>
        <taxon>Lentzea</taxon>
    </lineage>
</organism>
<accession>A0ABP7CA92</accession>
<proteinExistence type="predicted"/>
<gene>
    <name evidence="1" type="ORF">GCM10022267_84950</name>
</gene>
<protein>
    <recommendedName>
        <fullName evidence="3">Polyketide synthase dehydratase</fullName>
    </recommendedName>
</protein>
<comment type="caution">
    <text evidence="1">The sequence shown here is derived from an EMBL/GenBank/DDBJ whole genome shotgun (WGS) entry which is preliminary data.</text>
</comment>
<dbReference type="Gene3D" id="3.10.129.110">
    <property type="entry name" value="Polyketide synthase dehydratase"/>
    <property type="match status" value="1"/>
</dbReference>
<dbReference type="Proteomes" id="UP001500711">
    <property type="component" value="Unassembled WGS sequence"/>
</dbReference>
<sequence length="387" mass="42042">MPVPGVSRELVLDPAVDTWLADHCPTWTVPVVPMMSTVDLLAGAAADLTGQEVVWLSGVRLSRWLPVAGPIRLRVSAKQLGGCVAAALEVWRHASDPRLSRFDLVAEATVSVGRADMLAPPPPPPLTDAVEVPDPYGTGCLFHGPALAHVTRLWVGGNGASAVLDAGRGQVPRGTLHQGLLDALTHPIAHGRLSSRWVGADHIGFPHRIPVMRCHRPLPETGEMRCEVRFAGYDGTGLPTFDIELRQDDGTVLIDLRLVTAPLPLGPFAALPPHQVRQFLRDREHVDGTGYSRTEDGRTVLTAEELTTMDWPPGTVAAVYGLPPSARPVEHLARVTVMDHVARKAKVHPSRIETTDDLQQAWTADRADERHRVVVHRHDDRVVVTEG</sequence>
<keyword evidence="2" id="KW-1185">Reference proteome</keyword>
<name>A0ABP7CA92_9PSEU</name>
<reference evidence="2" key="1">
    <citation type="journal article" date="2019" name="Int. J. Syst. Evol. Microbiol.">
        <title>The Global Catalogue of Microorganisms (GCM) 10K type strain sequencing project: providing services to taxonomists for standard genome sequencing and annotation.</title>
        <authorList>
            <consortium name="The Broad Institute Genomics Platform"/>
            <consortium name="The Broad Institute Genome Sequencing Center for Infectious Disease"/>
            <person name="Wu L."/>
            <person name="Ma J."/>
        </authorList>
    </citation>
    <scope>NUCLEOTIDE SEQUENCE [LARGE SCALE GENOMIC DNA]</scope>
    <source>
        <strain evidence="2">JCM 17494</strain>
    </source>
</reference>
<evidence type="ECO:0000313" key="2">
    <source>
        <dbReference type="Proteomes" id="UP001500711"/>
    </source>
</evidence>